<keyword evidence="3" id="KW-0418">Kinase</keyword>
<dbReference type="Gene3D" id="3.10.50.30">
    <property type="entry name" value="Transcription elongation factor, GreA/GreB, C-terminal domain"/>
    <property type="match status" value="1"/>
</dbReference>
<dbReference type="GO" id="GO:0003677">
    <property type="term" value="F:DNA binding"/>
    <property type="evidence" value="ECO:0007669"/>
    <property type="project" value="InterPro"/>
</dbReference>
<dbReference type="GO" id="GO:0016301">
    <property type="term" value="F:kinase activity"/>
    <property type="evidence" value="ECO:0007669"/>
    <property type="project" value="UniProtKB-KW"/>
</dbReference>
<dbReference type="InterPro" id="IPR036953">
    <property type="entry name" value="GreA/GreB_C_sf"/>
</dbReference>
<comment type="caution">
    <text evidence="3">The sequence shown here is derived from an EMBL/GenBank/DDBJ whole genome shotgun (WGS) entry which is preliminary data.</text>
</comment>
<evidence type="ECO:0000313" key="4">
    <source>
        <dbReference type="Proteomes" id="UP000524246"/>
    </source>
</evidence>
<dbReference type="InterPro" id="IPR023459">
    <property type="entry name" value="Tscrpt_elong_fac_GreA/B_fam"/>
</dbReference>
<dbReference type="NCBIfam" id="NF004396">
    <property type="entry name" value="PRK05753.1"/>
    <property type="match status" value="1"/>
</dbReference>
<proteinExistence type="predicted"/>
<dbReference type="GO" id="GO:0006354">
    <property type="term" value="P:DNA-templated transcription elongation"/>
    <property type="evidence" value="ECO:0007669"/>
    <property type="project" value="TreeGrafter"/>
</dbReference>
<protein>
    <submittedName>
        <fullName evidence="3">Nucleoside diphosphate kinase regulator</fullName>
    </submittedName>
</protein>
<name>A0A7X9FT19_9DELT</name>
<feature type="domain" description="Regulator of nucleoside diphosphate kinase N-terminal" evidence="2">
    <location>
        <begin position="5"/>
        <end position="42"/>
    </location>
</feature>
<organism evidence="3 4">
    <name type="scientific">SAR324 cluster bacterium</name>
    <dbReference type="NCBI Taxonomy" id="2024889"/>
    <lineage>
        <taxon>Bacteria</taxon>
        <taxon>Deltaproteobacteria</taxon>
        <taxon>SAR324 cluster</taxon>
    </lineage>
</organism>
<dbReference type="GO" id="GO:0032784">
    <property type="term" value="P:regulation of DNA-templated transcription elongation"/>
    <property type="evidence" value="ECO:0007669"/>
    <property type="project" value="InterPro"/>
</dbReference>
<evidence type="ECO:0000313" key="3">
    <source>
        <dbReference type="EMBL" id="NMC63739.1"/>
    </source>
</evidence>
<dbReference type="PANTHER" id="PTHR30437">
    <property type="entry name" value="TRANSCRIPTION ELONGATION FACTOR GREA"/>
    <property type="match status" value="1"/>
</dbReference>
<dbReference type="PANTHER" id="PTHR30437:SF5">
    <property type="entry name" value="REGULATOR OF NUCLEOSIDE DIPHOSPHATE KINASE"/>
    <property type="match status" value="1"/>
</dbReference>
<evidence type="ECO:0000259" key="2">
    <source>
        <dbReference type="Pfam" id="PF14760"/>
    </source>
</evidence>
<gene>
    <name evidence="3" type="primary">rnk</name>
    <name evidence="3" type="ORF">GYA55_11305</name>
</gene>
<dbReference type="SUPFAM" id="SSF54534">
    <property type="entry name" value="FKBP-like"/>
    <property type="match status" value="1"/>
</dbReference>
<dbReference type="EMBL" id="JAAZON010000516">
    <property type="protein sequence ID" value="NMC63739.1"/>
    <property type="molecule type" value="Genomic_DNA"/>
</dbReference>
<dbReference type="Pfam" id="PF14760">
    <property type="entry name" value="Rnk_N"/>
    <property type="match status" value="1"/>
</dbReference>
<dbReference type="InterPro" id="IPR029462">
    <property type="entry name" value="Rnk_N"/>
</dbReference>
<accession>A0A7X9FT19</accession>
<dbReference type="Proteomes" id="UP000524246">
    <property type="component" value="Unassembled WGS sequence"/>
</dbReference>
<dbReference type="FunFam" id="3.10.50.30:FF:000002">
    <property type="entry name" value="Regulator of nucleoside diphosphate kinase"/>
    <property type="match status" value="1"/>
</dbReference>
<sequence>MDTNRRIFVTERDMERLEGIVEGGRSATLELLRDELLQATVVKSEEVPADVVTMNSRARFLDLDSCEELEMTLVYPGDADVKSGKISISAPVGAAIFGLSVGDEIAWPVPSGKDRKLKVVEVIFQPEAAGRYDL</sequence>
<dbReference type="InterPro" id="IPR001437">
    <property type="entry name" value="Tscrpt_elong_fac_GreA/B_C"/>
</dbReference>
<reference evidence="3 4" key="1">
    <citation type="journal article" date="2020" name="Biotechnol. Biofuels">
        <title>New insights from the biogas microbiome by comprehensive genome-resolved metagenomics of nearly 1600 species originating from multiple anaerobic digesters.</title>
        <authorList>
            <person name="Campanaro S."/>
            <person name="Treu L."/>
            <person name="Rodriguez-R L.M."/>
            <person name="Kovalovszki A."/>
            <person name="Ziels R.M."/>
            <person name="Maus I."/>
            <person name="Zhu X."/>
            <person name="Kougias P.G."/>
            <person name="Basile A."/>
            <person name="Luo G."/>
            <person name="Schluter A."/>
            <person name="Konstantinidis K.T."/>
            <person name="Angelidaki I."/>
        </authorList>
    </citation>
    <scope>NUCLEOTIDE SEQUENCE [LARGE SCALE GENOMIC DNA]</scope>
    <source>
        <strain evidence="3">AS27yjCOA_65</strain>
    </source>
</reference>
<evidence type="ECO:0000259" key="1">
    <source>
        <dbReference type="Pfam" id="PF01272"/>
    </source>
</evidence>
<dbReference type="GO" id="GO:0070063">
    <property type="term" value="F:RNA polymerase binding"/>
    <property type="evidence" value="ECO:0007669"/>
    <property type="project" value="InterPro"/>
</dbReference>
<keyword evidence="3" id="KW-0808">Transferase</keyword>
<dbReference type="AlphaFoldDB" id="A0A7X9FT19"/>
<feature type="domain" description="Transcription elongation factor GreA/GreB C-terminal" evidence="1">
    <location>
        <begin position="48"/>
        <end position="122"/>
    </location>
</feature>
<dbReference type="Pfam" id="PF01272">
    <property type="entry name" value="GreA_GreB"/>
    <property type="match status" value="1"/>
</dbReference>